<keyword evidence="2" id="KW-1185">Reference proteome</keyword>
<gene>
    <name evidence="1" type="ORF">DY000_02015777</name>
</gene>
<organism evidence="1 2">
    <name type="scientific">Brassica cretica</name>
    <name type="common">Mustard</name>
    <dbReference type="NCBI Taxonomy" id="69181"/>
    <lineage>
        <taxon>Eukaryota</taxon>
        <taxon>Viridiplantae</taxon>
        <taxon>Streptophyta</taxon>
        <taxon>Embryophyta</taxon>
        <taxon>Tracheophyta</taxon>
        <taxon>Spermatophyta</taxon>
        <taxon>Magnoliopsida</taxon>
        <taxon>eudicotyledons</taxon>
        <taxon>Gunneridae</taxon>
        <taxon>Pentapetalae</taxon>
        <taxon>rosids</taxon>
        <taxon>malvids</taxon>
        <taxon>Brassicales</taxon>
        <taxon>Brassicaceae</taxon>
        <taxon>Brassiceae</taxon>
        <taxon>Brassica</taxon>
    </lineage>
</organism>
<reference evidence="1 2" key="1">
    <citation type="journal article" date="2020" name="BMC Genomics">
        <title>Intraspecific diversification of the crop wild relative Brassica cretica Lam. using demographic model selection.</title>
        <authorList>
            <person name="Kioukis A."/>
            <person name="Michalopoulou V.A."/>
            <person name="Briers L."/>
            <person name="Pirintsos S."/>
            <person name="Studholme D.J."/>
            <person name="Pavlidis P."/>
            <person name="Sarris P.F."/>
        </authorList>
    </citation>
    <scope>NUCLEOTIDE SEQUENCE [LARGE SCALE GENOMIC DNA]</scope>
    <source>
        <strain evidence="2">cv. PFS-1207/04</strain>
    </source>
</reference>
<dbReference type="Proteomes" id="UP000266723">
    <property type="component" value="Unassembled WGS sequence"/>
</dbReference>
<sequence>MSHLLVESFSLARPIVLASQCSVTVKRWRYLKRFRGGSSNDVKSPAFSGVSIVSCQNCHRRDEAIQDLLHPGMA</sequence>
<evidence type="ECO:0000313" key="1">
    <source>
        <dbReference type="EMBL" id="KAF3563061.1"/>
    </source>
</evidence>
<protein>
    <submittedName>
        <fullName evidence="1">Uncharacterized protein</fullName>
    </submittedName>
</protein>
<dbReference type="EMBL" id="QGKV02000759">
    <property type="protein sequence ID" value="KAF3563061.1"/>
    <property type="molecule type" value="Genomic_DNA"/>
</dbReference>
<accession>A0ABQ7CT27</accession>
<name>A0ABQ7CT27_BRACR</name>
<proteinExistence type="predicted"/>
<comment type="caution">
    <text evidence="1">The sequence shown here is derived from an EMBL/GenBank/DDBJ whole genome shotgun (WGS) entry which is preliminary data.</text>
</comment>
<evidence type="ECO:0000313" key="2">
    <source>
        <dbReference type="Proteomes" id="UP000266723"/>
    </source>
</evidence>